<gene>
    <name evidence="2" type="ORF">EZS27_024389</name>
</gene>
<dbReference type="SUPFAM" id="SSF56935">
    <property type="entry name" value="Porins"/>
    <property type="match status" value="1"/>
</dbReference>
<evidence type="ECO:0000259" key="1">
    <source>
        <dbReference type="Pfam" id="PF07715"/>
    </source>
</evidence>
<proteinExistence type="predicted"/>
<dbReference type="EMBL" id="SNRY01002152">
    <property type="protein sequence ID" value="KAA6326520.1"/>
    <property type="molecule type" value="Genomic_DNA"/>
</dbReference>
<keyword evidence="2" id="KW-0675">Receptor</keyword>
<dbReference type="InterPro" id="IPR037066">
    <property type="entry name" value="Plug_dom_sf"/>
</dbReference>
<dbReference type="Gene3D" id="2.170.130.10">
    <property type="entry name" value="TonB-dependent receptor, plug domain"/>
    <property type="match status" value="1"/>
</dbReference>
<sequence length="147" mass="16255">MMKENRFTNQRTARWKQFSHKAYAVFCSLKKEINIGVLSVSTLAFANVNTISAQNEPPRQTGMYELEEVEVTGTRVPLTEMQAAKPVTVLSRNDIQAAAVHSINDLLEYAAGVDVRQRGELGIQTDISVRGGTFDQITILLNGVNIS</sequence>
<comment type="caution">
    <text evidence="2">The sequence shown here is derived from an EMBL/GenBank/DDBJ whole genome shotgun (WGS) entry which is preliminary data.</text>
</comment>
<dbReference type="GO" id="GO:0015344">
    <property type="term" value="F:siderophore uptake transmembrane transporter activity"/>
    <property type="evidence" value="ECO:0007669"/>
    <property type="project" value="TreeGrafter"/>
</dbReference>
<reference evidence="2" key="1">
    <citation type="submission" date="2019-03" db="EMBL/GenBank/DDBJ databases">
        <title>Single cell metagenomics reveals metabolic interactions within the superorganism composed of flagellate Streblomastix strix and complex community of Bacteroidetes bacteria on its surface.</title>
        <authorList>
            <person name="Treitli S.C."/>
            <person name="Kolisko M."/>
            <person name="Husnik F."/>
            <person name="Keeling P."/>
            <person name="Hampl V."/>
        </authorList>
    </citation>
    <scope>NUCLEOTIDE SEQUENCE</scope>
    <source>
        <strain evidence="2">STM</strain>
    </source>
</reference>
<dbReference type="PROSITE" id="PS52016">
    <property type="entry name" value="TONB_DEPENDENT_REC_3"/>
    <property type="match status" value="1"/>
</dbReference>
<name>A0A5J4QZX5_9ZZZZ</name>
<evidence type="ECO:0000313" key="2">
    <source>
        <dbReference type="EMBL" id="KAA6326520.1"/>
    </source>
</evidence>
<accession>A0A5J4QZX5</accession>
<dbReference type="PANTHER" id="PTHR30069">
    <property type="entry name" value="TONB-DEPENDENT OUTER MEMBRANE RECEPTOR"/>
    <property type="match status" value="1"/>
</dbReference>
<dbReference type="GO" id="GO:0009279">
    <property type="term" value="C:cell outer membrane"/>
    <property type="evidence" value="ECO:0007669"/>
    <property type="project" value="TreeGrafter"/>
</dbReference>
<dbReference type="PANTHER" id="PTHR30069:SF39">
    <property type="entry name" value="BLL6183 PROTEIN"/>
    <property type="match status" value="1"/>
</dbReference>
<protein>
    <submittedName>
        <fullName evidence="2">TonB-dependent receptor</fullName>
    </submittedName>
</protein>
<organism evidence="2">
    <name type="scientific">termite gut metagenome</name>
    <dbReference type="NCBI Taxonomy" id="433724"/>
    <lineage>
        <taxon>unclassified sequences</taxon>
        <taxon>metagenomes</taxon>
        <taxon>organismal metagenomes</taxon>
    </lineage>
</organism>
<dbReference type="AlphaFoldDB" id="A0A5J4QZX5"/>
<feature type="domain" description="TonB-dependent receptor plug" evidence="1">
    <location>
        <begin position="81"/>
        <end position="146"/>
    </location>
</feature>
<dbReference type="InterPro" id="IPR039426">
    <property type="entry name" value="TonB-dep_rcpt-like"/>
</dbReference>
<dbReference type="Pfam" id="PF07715">
    <property type="entry name" value="Plug"/>
    <property type="match status" value="1"/>
</dbReference>
<dbReference type="InterPro" id="IPR012910">
    <property type="entry name" value="Plug_dom"/>
</dbReference>
<feature type="non-terminal residue" evidence="2">
    <location>
        <position position="147"/>
    </location>
</feature>
<dbReference type="GO" id="GO:0044718">
    <property type="term" value="P:siderophore transmembrane transport"/>
    <property type="evidence" value="ECO:0007669"/>
    <property type="project" value="TreeGrafter"/>
</dbReference>